<dbReference type="Proteomes" id="UP000472240">
    <property type="component" value="Chromosome 22"/>
</dbReference>
<reference evidence="10" key="3">
    <citation type="submission" date="2018-12" db="EMBL/GenBank/DDBJ databases">
        <title>G10K-VGP greater horseshoe bat female genome, primary haplotype.</title>
        <authorList>
            <person name="Teeling E."/>
            <person name="Myers G."/>
            <person name="Vernes S."/>
            <person name="Pippel M."/>
            <person name="Winkler S."/>
            <person name="Fedrigo O."/>
            <person name="Rhie A."/>
            <person name="Koren S."/>
            <person name="Phillippy A."/>
            <person name="Lewin H."/>
            <person name="Damas J."/>
            <person name="Howe K."/>
            <person name="Mountcastle J."/>
            <person name="Jarvis E.D."/>
        </authorList>
    </citation>
    <scope>NUCLEOTIDE SEQUENCE [LARGE SCALE GENOMIC DNA]</scope>
</reference>
<dbReference type="InterPro" id="IPR021980">
    <property type="entry name" value="PHTF1/2_N"/>
</dbReference>
<sequence>MASNERDAISWYQKKIGAYDQQIWEKSIEQTQIKGFKNKPKKMGHIKPDLIDVDLIRGSTFAKAKPEIPWTSLTRKGLVRVVFFPLFSRWWIQVTSLRIFVWLLLLYLMQVIALVLYFMMPIVNVSEVLGPLCLMLLMGTVHCQIVSTQLTRPSGNNGNRRRRIERVKLICNKGTKTDNDSSNLHPVIKKRQCRPDIKMWQTTEKAKFSDEEKCRREALEQVGNGMSDELSSEEDGEARTQMMILRRSVEGASSDNGCEVKNRKSILSRHINSQVKKTTTNWCHVVRDSDSLAESEFESAAFSQGSRSGVSGGSRNLNMLRRDSESTRHDSETEDMLWDDLLHGPECRSSVTSDSEGAHVNTLHSGTKRDPKEDVFQQNHLFWLQNSSPASDRVSAIIWEGNECKKMDMSVLEISGIIMSRVNAYQQGVGYQMLGNAVTIGLAFFPFLYRLFREKSLDQLKSISAEEIVALFCGAPPVTPIIILSLINFFERLCLTWMFFFMMCVAERTYKQRFLFAKLFSHITSARKARKYEIPHFRLKKVENIKIWLSLRSFLKRRGPQRSVDVVVSSVFLLTLSIAFICCAQVLQGHKTFLNDAYNWEFLIWETALLLFLLRLASLGSETNKKYSNVSILLTEQINLYLKMEKKPNKKEQLTLVNNVLKLSTKLLKELDTPFRLYGLTMNPLIYNITRVVILSAVSGVISDLLGFNIRLWKIKP</sequence>
<feature type="compositionally biased region" description="Low complexity" evidence="6">
    <location>
        <begin position="305"/>
        <end position="315"/>
    </location>
</feature>
<evidence type="ECO:0000256" key="7">
    <source>
        <dbReference type="SAM" id="Phobius"/>
    </source>
</evidence>
<dbReference type="GeneTree" id="ENSGT00390000011648"/>
<evidence type="ECO:0000256" key="1">
    <source>
        <dbReference type="ARBA" id="ARBA00004141"/>
    </source>
</evidence>
<feature type="transmembrane region" description="Helical" evidence="7">
    <location>
        <begin position="429"/>
        <end position="449"/>
    </location>
</feature>
<evidence type="ECO:0000256" key="6">
    <source>
        <dbReference type="SAM" id="MobiDB-lite"/>
    </source>
</evidence>
<accession>A0A671F5R5</accession>
<dbReference type="GO" id="GO:0005783">
    <property type="term" value="C:endoplasmic reticulum"/>
    <property type="evidence" value="ECO:0007669"/>
    <property type="project" value="InterPro"/>
</dbReference>
<dbReference type="PANTHER" id="PTHR12680">
    <property type="entry name" value="PUTATIVE HOMEODOMAIN TRANSCRIPTION FACTOR PHTF"/>
    <property type="match status" value="1"/>
</dbReference>
<evidence type="ECO:0000313" key="9">
    <source>
        <dbReference type="Ensembl" id="ENSRFEP00010020956.1"/>
    </source>
</evidence>
<reference evidence="9 10" key="2">
    <citation type="journal article" date="2018" name="Annu Rev Anim Biosci">
        <title>Bat Biology, Genomes, and the Bat1K Project: To Generate Chromosome-Level Genomes for All Living Bat Species.</title>
        <authorList>
            <person name="Teeling E.C."/>
            <person name="Vernes S.C."/>
            <person name="Davalos L.M."/>
            <person name="Ray D.A."/>
            <person name="Gilbert M.T.P."/>
            <person name="Myers E."/>
        </authorList>
    </citation>
    <scope>NUCLEOTIDE SEQUENCE</scope>
</reference>
<evidence type="ECO:0000313" key="10">
    <source>
        <dbReference type="Proteomes" id="UP000472240"/>
    </source>
</evidence>
<evidence type="ECO:0000259" key="8">
    <source>
        <dbReference type="Pfam" id="PF12129"/>
    </source>
</evidence>
<feature type="transmembrane region" description="Helical" evidence="7">
    <location>
        <begin position="599"/>
        <end position="617"/>
    </location>
</feature>
<feature type="transmembrane region" description="Helical" evidence="7">
    <location>
        <begin position="99"/>
        <end position="122"/>
    </location>
</feature>
<feature type="region of interest" description="Disordered" evidence="6">
    <location>
        <begin position="349"/>
        <end position="370"/>
    </location>
</feature>
<comment type="subcellular location">
    <subcellularLocation>
        <location evidence="1">Membrane</location>
        <topology evidence="1">Multi-pass membrane protein</topology>
    </subcellularLocation>
</comment>
<evidence type="ECO:0000256" key="2">
    <source>
        <dbReference type="ARBA" id="ARBA00022692"/>
    </source>
</evidence>
<feature type="transmembrane region" description="Helical" evidence="7">
    <location>
        <begin position="692"/>
        <end position="713"/>
    </location>
</feature>
<dbReference type="AlphaFoldDB" id="A0A671F5R5"/>
<dbReference type="InterPro" id="IPR039775">
    <property type="entry name" value="PHTF1/2"/>
</dbReference>
<feature type="compositionally biased region" description="Basic and acidic residues" evidence="6">
    <location>
        <begin position="320"/>
        <end position="331"/>
    </location>
</feature>
<evidence type="ECO:0000256" key="3">
    <source>
        <dbReference type="ARBA" id="ARBA00022989"/>
    </source>
</evidence>
<feature type="region of interest" description="Disordered" evidence="6">
    <location>
        <begin position="301"/>
        <end position="333"/>
    </location>
</feature>
<dbReference type="Ensembl" id="ENSRFET00010022825.1">
    <property type="protein sequence ID" value="ENSRFEP00010020956.1"/>
    <property type="gene ID" value="ENSRFEG00010013922.1"/>
</dbReference>
<keyword evidence="2 7" id="KW-0812">Transmembrane</keyword>
<keyword evidence="10" id="KW-1185">Reference proteome</keyword>
<dbReference type="GO" id="GO:0016020">
    <property type="term" value="C:membrane"/>
    <property type="evidence" value="ECO:0007669"/>
    <property type="project" value="UniProtKB-SubCell"/>
</dbReference>
<keyword evidence="3 7" id="KW-1133">Transmembrane helix</keyword>
<evidence type="ECO:0000256" key="5">
    <source>
        <dbReference type="ARBA" id="ARBA00023180"/>
    </source>
</evidence>
<feature type="transmembrane region" description="Helical" evidence="7">
    <location>
        <begin position="566"/>
        <end position="587"/>
    </location>
</feature>
<feature type="domain" description="PHTF1/2 N-terminal" evidence="8">
    <location>
        <begin position="5"/>
        <end position="149"/>
    </location>
</feature>
<reference evidence="9" key="4">
    <citation type="submission" date="2025-08" db="UniProtKB">
        <authorList>
            <consortium name="Ensembl"/>
        </authorList>
    </citation>
    <scope>IDENTIFICATION</scope>
</reference>
<keyword evidence="5" id="KW-0325">Glycoprotein</keyword>
<keyword evidence="4 7" id="KW-0472">Membrane</keyword>
<gene>
    <name evidence="9" type="primary">PHTF1</name>
</gene>
<proteinExistence type="predicted"/>
<name>A0A671F5R5_RHIFE</name>
<protein>
    <submittedName>
        <fullName evidence="9">Putative homeodomain transcription factor 1</fullName>
    </submittedName>
</protein>
<evidence type="ECO:0000256" key="4">
    <source>
        <dbReference type="ARBA" id="ARBA00023136"/>
    </source>
</evidence>
<reference evidence="9 10" key="1">
    <citation type="journal article" date="2015" name="Annu Rev Anim Biosci">
        <title>The Genome 10K Project: a way forward.</title>
        <authorList>
            <person name="Koepfli K.P."/>
            <person name="Paten B."/>
            <person name="O'Brien S.J."/>
            <person name="Koepfli K.P."/>
            <person name="Paten B."/>
            <person name="Antunes A."/>
            <person name="Belov K."/>
            <person name="Bustamante C."/>
            <person name="Castoe T.A."/>
            <person name="Clawson H."/>
            <person name="Crawford A.J."/>
            <person name="Diekhans M."/>
            <person name="Distel D."/>
            <person name="Durbin R."/>
            <person name="Earl D."/>
            <person name="Fujita M.K."/>
            <person name="Gamble T."/>
            <person name="Georges A."/>
            <person name="Gemmell N."/>
            <person name="Gilbert M.T."/>
            <person name="Graves J.M."/>
            <person name="Green R.E."/>
            <person name="Hickey G."/>
            <person name="Jarvis E.D."/>
            <person name="Johnson W."/>
            <person name="Komissarov A."/>
            <person name="Korf I."/>
            <person name="Kuhn R."/>
            <person name="Larkin D.M."/>
            <person name="Lewin H."/>
            <person name="Lopez J.V."/>
            <person name="Ma J."/>
            <person name="Marques-Bonet T."/>
            <person name="Miller W."/>
            <person name="Murphy R."/>
            <person name="Pevzner P."/>
            <person name="Shapiro B."/>
            <person name="Steiner C."/>
            <person name="Tamazian G."/>
            <person name="Venkatesh B."/>
            <person name="Wang J."/>
            <person name="Wayne R."/>
            <person name="Wiley E."/>
            <person name="Yang H."/>
            <person name="Zhang G."/>
            <person name="Haussler D."/>
            <person name="Ryder O."/>
            <person name="O'Brien S.J."/>
        </authorList>
    </citation>
    <scope>NUCLEOTIDE SEQUENCE</scope>
</reference>
<feature type="transmembrane region" description="Helical" evidence="7">
    <location>
        <begin position="128"/>
        <end position="151"/>
    </location>
</feature>
<reference evidence="9" key="5">
    <citation type="submission" date="2025-09" db="UniProtKB">
        <authorList>
            <consortium name="Ensembl"/>
        </authorList>
    </citation>
    <scope>IDENTIFICATION</scope>
</reference>
<dbReference type="Pfam" id="PF12129">
    <property type="entry name" value="PHTF1-2_N"/>
    <property type="match status" value="1"/>
</dbReference>
<organism evidence="9 10">
    <name type="scientific">Rhinolophus ferrumequinum</name>
    <name type="common">Greater horseshoe bat</name>
    <dbReference type="NCBI Taxonomy" id="59479"/>
    <lineage>
        <taxon>Eukaryota</taxon>
        <taxon>Metazoa</taxon>
        <taxon>Chordata</taxon>
        <taxon>Craniata</taxon>
        <taxon>Vertebrata</taxon>
        <taxon>Euteleostomi</taxon>
        <taxon>Mammalia</taxon>
        <taxon>Eutheria</taxon>
        <taxon>Laurasiatheria</taxon>
        <taxon>Chiroptera</taxon>
        <taxon>Yinpterochiroptera</taxon>
        <taxon>Rhinolophoidea</taxon>
        <taxon>Rhinolophidae</taxon>
        <taxon>Rhinolophinae</taxon>
        <taxon>Rhinolophus</taxon>
    </lineage>
</organism>
<dbReference type="PANTHER" id="PTHR12680:SF8">
    <property type="entry name" value="PROTEIN PHTF1"/>
    <property type="match status" value="1"/>
</dbReference>